<reference evidence="1" key="2">
    <citation type="submission" date="2023-03" db="EMBL/GenBank/DDBJ databases">
        <authorList>
            <person name="Inwood S.N."/>
            <person name="Skelly J.G."/>
            <person name="Guhlin J."/>
            <person name="Harrop T.W.R."/>
            <person name="Goldson S.G."/>
            <person name="Dearden P.K."/>
        </authorList>
    </citation>
    <scope>NUCLEOTIDE SEQUENCE</scope>
    <source>
        <strain evidence="1">Irish</strain>
        <tissue evidence="1">Whole body</tissue>
    </source>
</reference>
<sequence>MAIKNSGKNIYLIGYELKVLSQRKLPTIREVLSLLMYNHNSLRKPLNESVRIVVNEVKSVWSKTKIPVMNDSSIVRKLKKLYDKWIKVKKNMLRTKSITQKIKEADFKLLSQKLFDIANQNKNICLTNEQTIFLDNERKNQGRGRRGIIPFDLEETNSNSEEPVEGISM</sequence>
<protein>
    <submittedName>
        <fullName evidence="1">Uncharacterized protein</fullName>
    </submittedName>
</protein>
<evidence type="ECO:0000313" key="1">
    <source>
        <dbReference type="EMBL" id="KAK0173138.1"/>
    </source>
</evidence>
<name>A0AA39KTB2_9HYME</name>
<keyword evidence="2" id="KW-1185">Reference proteome</keyword>
<dbReference type="EMBL" id="JAQQBS010000002">
    <property type="protein sequence ID" value="KAK0173138.1"/>
    <property type="molecule type" value="Genomic_DNA"/>
</dbReference>
<gene>
    <name evidence="1" type="ORF">PV328_006380</name>
</gene>
<dbReference type="Proteomes" id="UP001168990">
    <property type="component" value="Unassembled WGS sequence"/>
</dbReference>
<comment type="caution">
    <text evidence="1">The sequence shown here is derived from an EMBL/GenBank/DDBJ whole genome shotgun (WGS) entry which is preliminary data.</text>
</comment>
<dbReference type="AlphaFoldDB" id="A0AA39KTB2"/>
<evidence type="ECO:0000313" key="2">
    <source>
        <dbReference type="Proteomes" id="UP001168990"/>
    </source>
</evidence>
<accession>A0AA39KTB2</accession>
<proteinExistence type="predicted"/>
<organism evidence="1 2">
    <name type="scientific">Microctonus aethiopoides</name>
    <dbReference type="NCBI Taxonomy" id="144406"/>
    <lineage>
        <taxon>Eukaryota</taxon>
        <taxon>Metazoa</taxon>
        <taxon>Ecdysozoa</taxon>
        <taxon>Arthropoda</taxon>
        <taxon>Hexapoda</taxon>
        <taxon>Insecta</taxon>
        <taxon>Pterygota</taxon>
        <taxon>Neoptera</taxon>
        <taxon>Endopterygota</taxon>
        <taxon>Hymenoptera</taxon>
        <taxon>Apocrita</taxon>
        <taxon>Ichneumonoidea</taxon>
        <taxon>Braconidae</taxon>
        <taxon>Euphorinae</taxon>
        <taxon>Microctonus</taxon>
    </lineage>
</organism>
<reference evidence="1" key="1">
    <citation type="journal article" date="2023" name="bioRxiv">
        <title>Scaffold-level genome assemblies of two parasitoid biocontrol wasps reveal the parthenogenesis mechanism and an associated novel virus.</title>
        <authorList>
            <person name="Inwood S."/>
            <person name="Skelly J."/>
            <person name="Guhlin J."/>
            <person name="Harrop T."/>
            <person name="Goldson S."/>
            <person name="Dearden P."/>
        </authorList>
    </citation>
    <scope>NUCLEOTIDE SEQUENCE</scope>
    <source>
        <strain evidence="1">Irish</strain>
        <tissue evidence="1">Whole body</tissue>
    </source>
</reference>